<evidence type="ECO:0000313" key="3">
    <source>
        <dbReference type="Proteomes" id="UP001197028"/>
    </source>
</evidence>
<dbReference type="InterPro" id="IPR015102">
    <property type="entry name" value="Tscrpt_reg_HTH_FeoC"/>
</dbReference>
<evidence type="ECO:0000259" key="1">
    <source>
        <dbReference type="Pfam" id="PF09012"/>
    </source>
</evidence>
<gene>
    <name evidence="2" type="ORF">HJG40_07780</name>
</gene>
<dbReference type="InterPro" id="IPR036390">
    <property type="entry name" value="WH_DNA-bd_sf"/>
</dbReference>
<dbReference type="Gene3D" id="1.10.10.10">
    <property type="entry name" value="Winged helix-like DNA-binding domain superfamily/Winged helix DNA-binding domain"/>
    <property type="match status" value="1"/>
</dbReference>
<accession>A0ABS5ZPU4</accession>
<dbReference type="Proteomes" id="UP001197028">
    <property type="component" value="Unassembled WGS sequence"/>
</dbReference>
<proteinExistence type="predicted"/>
<dbReference type="SUPFAM" id="SSF46785">
    <property type="entry name" value="Winged helix' DNA-binding domain"/>
    <property type="match status" value="1"/>
</dbReference>
<organism evidence="2 3">
    <name type="scientific">Acidithiobacillus concretivorus</name>
    <dbReference type="NCBI Taxonomy" id="3063952"/>
    <lineage>
        <taxon>Bacteria</taxon>
        <taxon>Pseudomonadati</taxon>
        <taxon>Pseudomonadota</taxon>
        <taxon>Acidithiobacillia</taxon>
        <taxon>Acidithiobacillales</taxon>
        <taxon>Acidithiobacillaceae</taxon>
        <taxon>Acidithiobacillus</taxon>
    </lineage>
</organism>
<evidence type="ECO:0000313" key="2">
    <source>
        <dbReference type="EMBL" id="MBU2738684.1"/>
    </source>
</evidence>
<dbReference type="RefSeq" id="WP_215863650.1">
    <property type="nucleotide sequence ID" value="NZ_JABELD010000054.1"/>
</dbReference>
<comment type="caution">
    <text evidence="2">The sequence shown here is derived from an EMBL/GenBank/DDBJ whole genome shotgun (WGS) entry which is preliminary data.</text>
</comment>
<reference evidence="2 3" key="1">
    <citation type="journal article" date="2021" name="ISME J.">
        <title>Genomic evolution of the class Acidithiobacillia: deep-branching Proteobacteria living in extreme acidic conditions.</title>
        <authorList>
            <person name="Moya-Beltran A."/>
            <person name="Beard S."/>
            <person name="Rojas-Villalobos C."/>
            <person name="Issotta F."/>
            <person name="Gallardo Y."/>
            <person name="Ulloa R."/>
            <person name="Giaveno A."/>
            <person name="Degli Esposti M."/>
            <person name="Johnson D.B."/>
            <person name="Quatrini R."/>
        </authorList>
    </citation>
    <scope>NUCLEOTIDE SEQUENCE [LARGE SCALE GENOMIC DNA]</scope>
    <source>
        <strain evidence="2 3">ATCC 19703</strain>
    </source>
</reference>
<name>A0ABS5ZPU4_9PROT</name>
<sequence length="106" mass="11370">MTTLFAVRDSLRDHALLTSSQIAAILNLPKSTVEDMLRYWQSRGRVEAVSLSSANSCGSSCQSGSCSSCSSSASPAQNAALQAWRWRDQSEAPAGSVMTFHPPQHP</sequence>
<keyword evidence="3" id="KW-1185">Reference proteome</keyword>
<dbReference type="Pfam" id="PF09012">
    <property type="entry name" value="FeoC"/>
    <property type="match status" value="1"/>
</dbReference>
<feature type="domain" description="Transcriptional regulator HTH-type FeoC" evidence="1">
    <location>
        <begin position="4"/>
        <end position="71"/>
    </location>
</feature>
<dbReference type="InterPro" id="IPR036388">
    <property type="entry name" value="WH-like_DNA-bd_sf"/>
</dbReference>
<dbReference type="EMBL" id="JABELD010000054">
    <property type="protein sequence ID" value="MBU2738684.1"/>
    <property type="molecule type" value="Genomic_DNA"/>
</dbReference>
<protein>
    <recommendedName>
        <fullName evidence="1">Transcriptional regulator HTH-type FeoC domain-containing protein</fullName>
    </recommendedName>
</protein>